<keyword evidence="4 7" id="KW-1133">Transmembrane helix</keyword>
<feature type="transmembrane region" description="Helical" evidence="7">
    <location>
        <begin position="17"/>
        <end position="39"/>
    </location>
</feature>
<comment type="subcellular location">
    <subcellularLocation>
        <location evidence="1">Cell membrane</location>
        <topology evidence="1">Multi-pass membrane protein</topology>
    </subcellularLocation>
</comment>
<feature type="transmembrane region" description="Helical" evidence="7">
    <location>
        <begin position="319"/>
        <end position="341"/>
    </location>
</feature>
<keyword evidence="2" id="KW-1003">Cell membrane</keyword>
<organism evidence="10 11">
    <name type="scientific">Chitinophaga caseinilytica</name>
    <dbReference type="NCBI Taxonomy" id="2267521"/>
    <lineage>
        <taxon>Bacteria</taxon>
        <taxon>Pseudomonadati</taxon>
        <taxon>Bacteroidota</taxon>
        <taxon>Chitinophagia</taxon>
        <taxon>Chitinophagales</taxon>
        <taxon>Chitinophagaceae</taxon>
        <taxon>Chitinophaga</taxon>
    </lineage>
</organism>
<evidence type="ECO:0000256" key="2">
    <source>
        <dbReference type="ARBA" id="ARBA00022475"/>
    </source>
</evidence>
<name>A0ABZ2YX94_9BACT</name>
<dbReference type="RefSeq" id="WP_341839390.1">
    <property type="nucleotide sequence ID" value="NZ_CP149792.1"/>
</dbReference>
<dbReference type="EMBL" id="CP150096">
    <property type="protein sequence ID" value="WZN44611.1"/>
    <property type="molecule type" value="Genomic_DNA"/>
</dbReference>
<reference evidence="10 11" key="1">
    <citation type="submission" date="2024-03" db="EMBL/GenBank/DDBJ databases">
        <title>Chitinophaga caseinilytica sp. nov., a casein hydrolysing bacterium isolated from forest soil.</title>
        <authorList>
            <person name="Lee D.S."/>
            <person name="Han D.M."/>
            <person name="Baek J.H."/>
            <person name="Choi D.G."/>
            <person name="Jeon J.H."/>
            <person name="Jeon C.O."/>
        </authorList>
    </citation>
    <scope>NUCLEOTIDE SEQUENCE [LARGE SCALE GENOMIC DNA]</scope>
    <source>
        <strain evidence="10 11">KACC 19118</strain>
    </source>
</reference>
<evidence type="ECO:0000259" key="8">
    <source>
        <dbReference type="Pfam" id="PF02687"/>
    </source>
</evidence>
<evidence type="ECO:0000256" key="3">
    <source>
        <dbReference type="ARBA" id="ARBA00022692"/>
    </source>
</evidence>
<accession>A0ABZ2YX94</accession>
<dbReference type="Proteomes" id="UP001449657">
    <property type="component" value="Chromosome"/>
</dbReference>
<evidence type="ECO:0000256" key="7">
    <source>
        <dbReference type="SAM" id="Phobius"/>
    </source>
</evidence>
<feature type="domain" description="MacB-like periplasmic core" evidence="9">
    <location>
        <begin position="30"/>
        <end position="194"/>
    </location>
</feature>
<evidence type="ECO:0000256" key="1">
    <source>
        <dbReference type="ARBA" id="ARBA00004651"/>
    </source>
</evidence>
<evidence type="ECO:0000313" key="11">
    <source>
        <dbReference type="Proteomes" id="UP001449657"/>
    </source>
</evidence>
<evidence type="ECO:0000256" key="6">
    <source>
        <dbReference type="ARBA" id="ARBA00038076"/>
    </source>
</evidence>
<evidence type="ECO:0000313" key="10">
    <source>
        <dbReference type="EMBL" id="WZN44611.1"/>
    </source>
</evidence>
<dbReference type="Pfam" id="PF02687">
    <property type="entry name" value="FtsX"/>
    <property type="match status" value="1"/>
</dbReference>
<comment type="similarity">
    <text evidence="6">Belongs to the ABC-4 integral membrane protein family.</text>
</comment>
<feature type="domain" description="ABC3 transporter permease C-terminal" evidence="8">
    <location>
        <begin position="270"/>
        <end position="381"/>
    </location>
</feature>
<keyword evidence="5 7" id="KW-0472">Membrane</keyword>
<keyword evidence="11" id="KW-1185">Reference proteome</keyword>
<dbReference type="Pfam" id="PF12704">
    <property type="entry name" value="MacB_PCD"/>
    <property type="match status" value="1"/>
</dbReference>
<dbReference type="PANTHER" id="PTHR30572:SF4">
    <property type="entry name" value="ABC TRANSPORTER PERMEASE YTRF"/>
    <property type="match status" value="1"/>
</dbReference>
<feature type="transmembrane region" description="Helical" evidence="7">
    <location>
        <begin position="347"/>
        <end position="371"/>
    </location>
</feature>
<feature type="transmembrane region" description="Helical" evidence="7">
    <location>
        <begin position="262"/>
        <end position="291"/>
    </location>
</feature>
<dbReference type="PANTHER" id="PTHR30572">
    <property type="entry name" value="MEMBRANE COMPONENT OF TRANSPORTER-RELATED"/>
    <property type="match status" value="1"/>
</dbReference>
<evidence type="ECO:0000259" key="9">
    <source>
        <dbReference type="Pfam" id="PF12704"/>
    </source>
</evidence>
<proteinExistence type="inferred from homology"/>
<dbReference type="InterPro" id="IPR003838">
    <property type="entry name" value="ABC3_permease_C"/>
</dbReference>
<evidence type="ECO:0000256" key="4">
    <source>
        <dbReference type="ARBA" id="ARBA00022989"/>
    </source>
</evidence>
<dbReference type="InterPro" id="IPR050250">
    <property type="entry name" value="Macrolide_Exporter_MacB"/>
</dbReference>
<sequence length="388" mass="43779">MLQHLLTLIWNKKRQHFLLFLELFISFLVLFAVFTMLVYNYGNYRQPRGFEYERVLTVASFTRFPNEPPRDSLTQLSEQLKRSLQAIPGISAVSFVSSNSPYTMSTSSNNISYNNIHEQADQYWADDDYARLLQVHMVRGKWFSRADVTGTRRPVVINETLAERFFGKEDPVGKIINDDGERRIVGVVRNMKIGGDYAEVRSAIYQRIDSGFQDKFLIKLTNSAALSTESRIYKTIMHQFPASSTEIEKLEDKRVVKNRMSLIPVILMLVISGFLVLNVALGIYGVVWYSVNKRRGEIGLRMAVGATSGGITRQIVGEALVLTSLPLLLGIILAVQFPLLHLFDLPAATYIAAILLATLFLYALVTLCALYPGRQAAKIYPAVALHED</sequence>
<keyword evidence="3 7" id="KW-0812">Transmembrane</keyword>
<dbReference type="InterPro" id="IPR025857">
    <property type="entry name" value="MacB_PCD"/>
</dbReference>
<evidence type="ECO:0000256" key="5">
    <source>
        <dbReference type="ARBA" id="ARBA00023136"/>
    </source>
</evidence>
<gene>
    <name evidence="10" type="ORF">WJU22_17080</name>
</gene>
<protein>
    <submittedName>
        <fullName evidence="10">ABC transporter permease</fullName>
    </submittedName>
</protein>